<dbReference type="InterPro" id="IPR025246">
    <property type="entry name" value="IS30-like_HTH"/>
</dbReference>
<name>A0A1E4QYJ1_9BACI</name>
<keyword evidence="1" id="KW-0805">Transcription regulation</keyword>
<keyword evidence="2" id="KW-0804">Transcription</keyword>
<dbReference type="InterPro" id="IPR016032">
    <property type="entry name" value="Sig_transdc_resp-reg_C-effctor"/>
</dbReference>
<evidence type="ECO:0000256" key="1">
    <source>
        <dbReference type="ARBA" id="ARBA00023015"/>
    </source>
</evidence>
<proteinExistence type="predicted"/>
<accession>A0A1E4QYJ1</accession>
<evidence type="ECO:0000313" key="5">
    <source>
        <dbReference type="Proteomes" id="UP000094784"/>
    </source>
</evidence>
<comment type="caution">
    <text evidence="4">The sequence shown here is derived from an EMBL/GenBank/DDBJ whole genome shotgun (WGS) entry which is preliminary data.</text>
</comment>
<dbReference type="AlphaFoldDB" id="A0A1E4QYJ1"/>
<dbReference type="GO" id="GO:0006355">
    <property type="term" value="P:regulation of DNA-templated transcription"/>
    <property type="evidence" value="ECO:0007669"/>
    <property type="project" value="InterPro"/>
</dbReference>
<dbReference type="InterPro" id="IPR036388">
    <property type="entry name" value="WH-like_DNA-bd_sf"/>
</dbReference>
<sequence>MLKRFFKNKNDEIWQGGNPNGRPKLTINELKLLHLKDAGKSNREIARLLGVSEATIRRPLKELKWTGYSM</sequence>
<feature type="domain" description="Transposase IS30-like HTH" evidence="3">
    <location>
        <begin position="31"/>
        <end position="61"/>
    </location>
</feature>
<dbReference type="Pfam" id="PF13936">
    <property type="entry name" value="HTH_38"/>
    <property type="match status" value="1"/>
</dbReference>
<dbReference type="GO" id="GO:0003677">
    <property type="term" value="F:DNA binding"/>
    <property type="evidence" value="ECO:0007669"/>
    <property type="project" value="InterPro"/>
</dbReference>
<dbReference type="InterPro" id="IPR000792">
    <property type="entry name" value="Tscrpt_reg_LuxR_C"/>
</dbReference>
<dbReference type="PRINTS" id="PR00038">
    <property type="entry name" value="HTHLUXR"/>
</dbReference>
<evidence type="ECO:0000259" key="3">
    <source>
        <dbReference type="Pfam" id="PF13936"/>
    </source>
</evidence>
<dbReference type="Proteomes" id="UP000094784">
    <property type="component" value="Unassembled WGS sequence"/>
</dbReference>
<dbReference type="Gene3D" id="1.10.10.10">
    <property type="entry name" value="Winged helix-like DNA-binding domain superfamily/Winged helix DNA-binding domain"/>
    <property type="match status" value="1"/>
</dbReference>
<gene>
    <name evidence="4" type="ORF">BG258_23470</name>
</gene>
<dbReference type="EMBL" id="MECQ01000008">
    <property type="protein sequence ID" value="ODV53266.1"/>
    <property type="molecule type" value="Genomic_DNA"/>
</dbReference>
<protein>
    <recommendedName>
        <fullName evidence="3">Transposase IS30-like HTH domain-containing protein</fullName>
    </recommendedName>
</protein>
<reference evidence="4 5" key="1">
    <citation type="submission" date="2016-09" db="EMBL/GenBank/DDBJ databases">
        <title>Draft genome sequence of the soil isolate, Lysinibacillus fusiformis M5, a potential hypoxanthine producer.</title>
        <authorList>
            <person name="Gallegos-Monterrosa R."/>
            <person name="Maroti G."/>
            <person name="Balint B."/>
            <person name="Kovacs A.T."/>
        </authorList>
    </citation>
    <scope>NUCLEOTIDE SEQUENCE [LARGE SCALE GENOMIC DNA]</scope>
    <source>
        <strain evidence="4 5">M5</strain>
    </source>
</reference>
<dbReference type="SUPFAM" id="SSF46894">
    <property type="entry name" value="C-terminal effector domain of the bipartite response regulators"/>
    <property type="match status" value="1"/>
</dbReference>
<evidence type="ECO:0000256" key="2">
    <source>
        <dbReference type="ARBA" id="ARBA00023163"/>
    </source>
</evidence>
<dbReference type="RefSeq" id="WP_069483508.1">
    <property type="nucleotide sequence ID" value="NZ_KV766183.1"/>
</dbReference>
<organism evidence="4 5">
    <name type="scientific">Lysinibacillus fusiformis</name>
    <dbReference type="NCBI Taxonomy" id="28031"/>
    <lineage>
        <taxon>Bacteria</taxon>
        <taxon>Bacillati</taxon>
        <taxon>Bacillota</taxon>
        <taxon>Bacilli</taxon>
        <taxon>Bacillales</taxon>
        <taxon>Bacillaceae</taxon>
        <taxon>Lysinibacillus</taxon>
    </lineage>
</organism>
<dbReference type="OrthoDB" id="2736312at2"/>
<evidence type="ECO:0000313" key="4">
    <source>
        <dbReference type="EMBL" id="ODV53266.1"/>
    </source>
</evidence>